<dbReference type="OMA" id="RCTMARR"/>
<reference evidence="10" key="1">
    <citation type="submission" date="2022-11" db="UniProtKB">
        <authorList>
            <consortium name="EnsemblMetazoa"/>
        </authorList>
    </citation>
    <scope>IDENTIFICATION</scope>
</reference>
<dbReference type="InterPro" id="IPR036179">
    <property type="entry name" value="Ig-like_dom_sf"/>
</dbReference>
<dbReference type="InterPro" id="IPR003599">
    <property type="entry name" value="Ig_sub"/>
</dbReference>
<feature type="domain" description="Ig-like" evidence="9">
    <location>
        <begin position="166"/>
        <end position="275"/>
    </location>
</feature>
<feature type="domain" description="Ig-like" evidence="9">
    <location>
        <begin position="38"/>
        <end position="157"/>
    </location>
</feature>
<evidence type="ECO:0000256" key="4">
    <source>
        <dbReference type="ARBA" id="ARBA00023157"/>
    </source>
</evidence>
<keyword evidence="3 8" id="KW-0472">Membrane</keyword>
<dbReference type="GeneID" id="119736606"/>
<feature type="region of interest" description="Disordered" evidence="7">
    <location>
        <begin position="437"/>
        <end position="462"/>
    </location>
</feature>
<dbReference type="PANTHER" id="PTHR11640:SF31">
    <property type="entry name" value="IRREGULAR CHIASM C-ROUGHEST PROTEIN-RELATED"/>
    <property type="match status" value="1"/>
</dbReference>
<dbReference type="Proteomes" id="UP000887568">
    <property type="component" value="Unplaced"/>
</dbReference>
<evidence type="ECO:0000313" key="10">
    <source>
        <dbReference type="EnsemblMetazoa" id="XP_038066582.1"/>
    </source>
</evidence>
<dbReference type="GO" id="GO:0005886">
    <property type="term" value="C:plasma membrane"/>
    <property type="evidence" value="ECO:0007669"/>
    <property type="project" value="TreeGrafter"/>
</dbReference>
<comment type="subcellular location">
    <subcellularLocation>
        <location evidence="1">Membrane</location>
        <topology evidence="1">Single-pass type I membrane protein</topology>
    </subcellularLocation>
</comment>
<keyword evidence="8" id="KW-0812">Transmembrane</keyword>
<keyword evidence="11" id="KW-1185">Reference proteome</keyword>
<evidence type="ECO:0000256" key="7">
    <source>
        <dbReference type="SAM" id="MobiDB-lite"/>
    </source>
</evidence>
<dbReference type="Pfam" id="PF01436">
    <property type="entry name" value="NHL"/>
    <property type="match status" value="1"/>
</dbReference>
<sequence>MNSWKMECLCIFSLRNLPVSVSSIISHCLIVTLLVCSPRIINGADRFKDGVLVTDSRFYLQQGRSQRISCTSLNDTSDVVVVFWYKLPQVPDGDFEPDLLVRFTLDLHGGNYSAGPRYQLAPDMSLIIKSVVGEDAGRYQCQKVSSTQADNRENEVEVVVLDEEFPAARGVVREGRNITIKRNQQEFEISCPIEEVSNLRQPTVYWSTETSGLDEPTEIVAQMFSDEETYTTNDYRFASSNNLILPAVNSENSVGLWCHVSSSLDHLFLQSARVSVNIQDESYVGLIVGVLVAVTVVLIILVFLVCWKRDRVKRTFFKEDVHLQGPSISSGNQDEWTLETYLGPKGNNFGGKFSSLKSVASFNKSFLAVLDDNGLHTFSPDLTRLDHVTKLKASPENYVTMVTHTDGLLLLLGAKNGDVTSVSFKPFSEKLFCSLSEEKTDPDEKNEDSDSIKEPKGTSSESAALTMVSHELTDLAVDANGDVYAGDNSNHTVTIFTPGQKGCSKRSFELDFPPKILAGGSEGEIFAHNGDHGSPIKRIKVNDKNVETVFLDVKNSPVNPVNVLVDNSHVFIVSDTKVNGQMEILQYDNKGNFLRPFVKPWLGIQGMCMFASGERLALFDHSIVRIYRKQLAKNRVV</sequence>
<name>A0A914AS31_PATMI</name>
<dbReference type="OrthoDB" id="10148914at2759"/>
<dbReference type="SMART" id="SM00409">
    <property type="entry name" value="IG"/>
    <property type="match status" value="2"/>
</dbReference>
<dbReference type="SUPFAM" id="SSF48726">
    <property type="entry name" value="Immunoglobulin"/>
    <property type="match status" value="1"/>
</dbReference>
<feature type="transmembrane region" description="Helical" evidence="8">
    <location>
        <begin position="283"/>
        <end position="307"/>
    </location>
</feature>
<evidence type="ECO:0000256" key="6">
    <source>
        <dbReference type="ARBA" id="ARBA00023319"/>
    </source>
</evidence>
<accession>A0A914AS31</accession>
<dbReference type="AlphaFoldDB" id="A0A914AS31"/>
<dbReference type="EnsemblMetazoa" id="XM_038210654.1">
    <property type="protein sequence ID" value="XP_038066582.1"/>
    <property type="gene ID" value="LOC119736606"/>
</dbReference>
<keyword evidence="5" id="KW-0325">Glycoprotein</keyword>
<dbReference type="Gene3D" id="2.60.40.10">
    <property type="entry name" value="Immunoglobulins"/>
    <property type="match status" value="1"/>
</dbReference>
<dbReference type="InterPro" id="IPR051275">
    <property type="entry name" value="Cell_adhesion_signaling"/>
</dbReference>
<organism evidence="10 11">
    <name type="scientific">Patiria miniata</name>
    <name type="common">Bat star</name>
    <name type="synonym">Asterina miniata</name>
    <dbReference type="NCBI Taxonomy" id="46514"/>
    <lineage>
        <taxon>Eukaryota</taxon>
        <taxon>Metazoa</taxon>
        <taxon>Echinodermata</taxon>
        <taxon>Eleutherozoa</taxon>
        <taxon>Asterozoa</taxon>
        <taxon>Asteroidea</taxon>
        <taxon>Valvatacea</taxon>
        <taxon>Valvatida</taxon>
        <taxon>Asterinidae</taxon>
        <taxon>Patiria</taxon>
    </lineage>
</organism>
<proteinExistence type="predicted"/>
<keyword evidence="4" id="KW-1015">Disulfide bond</keyword>
<dbReference type="InterPro" id="IPR013106">
    <property type="entry name" value="Ig_V-set"/>
</dbReference>
<dbReference type="PROSITE" id="PS50835">
    <property type="entry name" value="IG_LIKE"/>
    <property type="match status" value="2"/>
</dbReference>
<protein>
    <recommendedName>
        <fullName evidence="9">Ig-like domain-containing protein</fullName>
    </recommendedName>
</protein>
<dbReference type="RefSeq" id="XP_038066582.1">
    <property type="nucleotide sequence ID" value="XM_038210654.1"/>
</dbReference>
<evidence type="ECO:0000256" key="3">
    <source>
        <dbReference type="ARBA" id="ARBA00023136"/>
    </source>
</evidence>
<evidence type="ECO:0000256" key="5">
    <source>
        <dbReference type="ARBA" id="ARBA00023180"/>
    </source>
</evidence>
<dbReference type="PANTHER" id="PTHR11640">
    <property type="entry name" value="NEPHRIN"/>
    <property type="match status" value="1"/>
</dbReference>
<dbReference type="Gene3D" id="2.120.10.30">
    <property type="entry name" value="TolB, C-terminal domain"/>
    <property type="match status" value="1"/>
</dbReference>
<dbReference type="GO" id="GO:0005911">
    <property type="term" value="C:cell-cell junction"/>
    <property type="evidence" value="ECO:0007669"/>
    <property type="project" value="TreeGrafter"/>
</dbReference>
<keyword evidence="8" id="KW-1133">Transmembrane helix</keyword>
<keyword evidence="2" id="KW-0677">Repeat</keyword>
<dbReference type="InterPro" id="IPR013783">
    <property type="entry name" value="Ig-like_fold"/>
</dbReference>
<dbReference type="InterPro" id="IPR007110">
    <property type="entry name" value="Ig-like_dom"/>
</dbReference>
<evidence type="ECO:0000256" key="2">
    <source>
        <dbReference type="ARBA" id="ARBA00022737"/>
    </source>
</evidence>
<dbReference type="InterPro" id="IPR001258">
    <property type="entry name" value="NHL_repeat"/>
</dbReference>
<dbReference type="Pfam" id="PF07686">
    <property type="entry name" value="V-set"/>
    <property type="match status" value="1"/>
</dbReference>
<evidence type="ECO:0000256" key="1">
    <source>
        <dbReference type="ARBA" id="ARBA00004479"/>
    </source>
</evidence>
<dbReference type="GO" id="GO:0098609">
    <property type="term" value="P:cell-cell adhesion"/>
    <property type="evidence" value="ECO:0007669"/>
    <property type="project" value="TreeGrafter"/>
</dbReference>
<evidence type="ECO:0000313" key="11">
    <source>
        <dbReference type="Proteomes" id="UP000887568"/>
    </source>
</evidence>
<feature type="compositionally biased region" description="Basic and acidic residues" evidence="7">
    <location>
        <begin position="437"/>
        <end position="456"/>
    </location>
</feature>
<evidence type="ECO:0000259" key="9">
    <source>
        <dbReference type="PROSITE" id="PS50835"/>
    </source>
</evidence>
<dbReference type="InterPro" id="IPR011042">
    <property type="entry name" value="6-blade_b-propeller_TolB-like"/>
</dbReference>
<dbReference type="GO" id="GO:0050839">
    <property type="term" value="F:cell adhesion molecule binding"/>
    <property type="evidence" value="ECO:0007669"/>
    <property type="project" value="TreeGrafter"/>
</dbReference>
<keyword evidence="6" id="KW-0393">Immunoglobulin domain</keyword>
<evidence type="ECO:0000256" key="8">
    <source>
        <dbReference type="SAM" id="Phobius"/>
    </source>
</evidence>
<dbReference type="SUPFAM" id="SSF101898">
    <property type="entry name" value="NHL repeat"/>
    <property type="match status" value="1"/>
</dbReference>